<evidence type="ECO:0000256" key="2">
    <source>
        <dbReference type="ARBA" id="ARBA00022908"/>
    </source>
</evidence>
<proteinExistence type="inferred from homology"/>
<dbReference type="InterPro" id="IPR004107">
    <property type="entry name" value="Integrase_SAM-like_N"/>
</dbReference>
<dbReference type="InterPro" id="IPR050090">
    <property type="entry name" value="Tyrosine_recombinase_XerCD"/>
</dbReference>
<sequence length="285" mass="32466">MPITRSTSDPEIIRSWLFDKNSNHTRQLYNNTLKQFQSFSSEPLSNVKIEDIQLWIDSLKLRGYSLHTIRVKVLCLKSLFSYCFDVGYLPFNVAARVKPPKPKETLSQRLLNVADIEKLIRATKTHRDFLMLSLIYACGLRISEASRLTWQDLQPRKDGGQALIDGKGGQSRVVLIPVGLWAKLMAFQSLRSPHTDAVFYSRRQKELARSRIHQIVKQAALDAGINPKTSAHWLRHAHATHSLENGCDISLLQQSLGHSDITTTQRYLTARPNQCSSQYLPSSLW</sequence>
<evidence type="ECO:0000313" key="9">
    <source>
        <dbReference type="Proteomes" id="UP000003781"/>
    </source>
</evidence>
<name>A3IZP4_9CHRO</name>
<protein>
    <submittedName>
        <fullName evidence="8">Tyrosine recombinase xerC</fullName>
    </submittedName>
</protein>
<dbReference type="Pfam" id="PF02899">
    <property type="entry name" value="Phage_int_SAM_1"/>
    <property type="match status" value="1"/>
</dbReference>
<dbReference type="GO" id="GO:0006310">
    <property type="term" value="P:DNA recombination"/>
    <property type="evidence" value="ECO:0007669"/>
    <property type="project" value="UniProtKB-KW"/>
</dbReference>
<feature type="domain" description="Core-binding (CB)" evidence="7">
    <location>
        <begin position="7"/>
        <end position="84"/>
    </location>
</feature>
<dbReference type="PROSITE" id="PS51900">
    <property type="entry name" value="CB"/>
    <property type="match status" value="1"/>
</dbReference>
<dbReference type="GO" id="GO:0015074">
    <property type="term" value="P:DNA integration"/>
    <property type="evidence" value="ECO:0007669"/>
    <property type="project" value="UniProtKB-KW"/>
</dbReference>
<comment type="similarity">
    <text evidence="1">Belongs to the 'phage' integrase family.</text>
</comment>
<reference evidence="8 9" key="1">
    <citation type="submission" date="2007-03" db="EMBL/GenBank/DDBJ databases">
        <authorList>
            <person name="Stal L."/>
            <person name="Ferriera S."/>
            <person name="Johnson J."/>
            <person name="Kravitz S."/>
            <person name="Beeson K."/>
            <person name="Sutton G."/>
            <person name="Rogers Y.-H."/>
            <person name="Friedman R."/>
            <person name="Frazier M."/>
            <person name="Venter J.C."/>
        </authorList>
    </citation>
    <scope>NUCLEOTIDE SEQUENCE [LARGE SCALE GENOMIC DNA]</scope>
    <source>
        <strain evidence="8 9">CCY0110</strain>
    </source>
</reference>
<dbReference type="InterPro" id="IPR010998">
    <property type="entry name" value="Integrase_recombinase_N"/>
</dbReference>
<dbReference type="PROSITE" id="PS51898">
    <property type="entry name" value="TYR_RECOMBINASE"/>
    <property type="match status" value="1"/>
</dbReference>
<dbReference type="OrthoDB" id="9784359at2"/>
<evidence type="ECO:0000313" key="8">
    <source>
        <dbReference type="EMBL" id="EAZ88050.1"/>
    </source>
</evidence>
<dbReference type="GO" id="GO:0003677">
    <property type="term" value="F:DNA binding"/>
    <property type="evidence" value="ECO:0007669"/>
    <property type="project" value="UniProtKB-UniRule"/>
</dbReference>
<keyword evidence="9" id="KW-1185">Reference proteome</keyword>
<dbReference type="RefSeq" id="WP_008278859.1">
    <property type="nucleotide sequence ID" value="NZ_AAXW01000112.1"/>
</dbReference>
<evidence type="ECO:0000259" key="6">
    <source>
        <dbReference type="PROSITE" id="PS51898"/>
    </source>
</evidence>
<dbReference type="InterPro" id="IPR044068">
    <property type="entry name" value="CB"/>
</dbReference>
<organism evidence="8 9">
    <name type="scientific">Crocosphaera chwakensis CCY0110</name>
    <dbReference type="NCBI Taxonomy" id="391612"/>
    <lineage>
        <taxon>Bacteria</taxon>
        <taxon>Bacillati</taxon>
        <taxon>Cyanobacteriota</taxon>
        <taxon>Cyanophyceae</taxon>
        <taxon>Oscillatoriophycideae</taxon>
        <taxon>Chroococcales</taxon>
        <taxon>Aphanothecaceae</taxon>
        <taxon>Crocosphaera</taxon>
        <taxon>Crocosphaera chwakensis</taxon>
    </lineage>
</organism>
<dbReference type="PANTHER" id="PTHR30349:SF64">
    <property type="entry name" value="PROPHAGE INTEGRASE INTD-RELATED"/>
    <property type="match status" value="1"/>
</dbReference>
<dbReference type="Proteomes" id="UP000003781">
    <property type="component" value="Unassembled WGS sequence"/>
</dbReference>
<dbReference type="InterPro" id="IPR013762">
    <property type="entry name" value="Integrase-like_cat_sf"/>
</dbReference>
<dbReference type="EMBL" id="AAXW01000112">
    <property type="protein sequence ID" value="EAZ88050.1"/>
    <property type="molecule type" value="Genomic_DNA"/>
</dbReference>
<dbReference type="InterPro" id="IPR011010">
    <property type="entry name" value="DNA_brk_join_enz"/>
</dbReference>
<dbReference type="AlphaFoldDB" id="A3IZP4"/>
<keyword evidence="3 5" id="KW-0238">DNA-binding</keyword>
<evidence type="ECO:0000256" key="3">
    <source>
        <dbReference type="ARBA" id="ARBA00023125"/>
    </source>
</evidence>
<dbReference type="Gene3D" id="1.10.150.130">
    <property type="match status" value="1"/>
</dbReference>
<evidence type="ECO:0000256" key="1">
    <source>
        <dbReference type="ARBA" id="ARBA00008857"/>
    </source>
</evidence>
<keyword evidence="4" id="KW-0233">DNA recombination</keyword>
<gene>
    <name evidence="8" type="ORF">CY0110_00995</name>
</gene>
<accession>A3IZP4</accession>
<dbReference type="Gene3D" id="1.10.443.10">
    <property type="entry name" value="Intergrase catalytic core"/>
    <property type="match status" value="1"/>
</dbReference>
<keyword evidence="2" id="KW-0229">DNA integration</keyword>
<feature type="domain" description="Tyr recombinase" evidence="6">
    <location>
        <begin position="101"/>
        <end position="280"/>
    </location>
</feature>
<comment type="caution">
    <text evidence="8">The sequence shown here is derived from an EMBL/GenBank/DDBJ whole genome shotgun (WGS) entry which is preliminary data.</text>
</comment>
<evidence type="ECO:0000259" key="7">
    <source>
        <dbReference type="PROSITE" id="PS51900"/>
    </source>
</evidence>
<dbReference type="eggNOG" id="COG4974">
    <property type="taxonomic scope" value="Bacteria"/>
</dbReference>
<dbReference type="Pfam" id="PF00589">
    <property type="entry name" value="Phage_integrase"/>
    <property type="match status" value="1"/>
</dbReference>
<dbReference type="InterPro" id="IPR002104">
    <property type="entry name" value="Integrase_catalytic"/>
</dbReference>
<dbReference type="SUPFAM" id="SSF56349">
    <property type="entry name" value="DNA breaking-rejoining enzymes"/>
    <property type="match status" value="1"/>
</dbReference>
<dbReference type="PANTHER" id="PTHR30349">
    <property type="entry name" value="PHAGE INTEGRASE-RELATED"/>
    <property type="match status" value="1"/>
</dbReference>
<evidence type="ECO:0000256" key="4">
    <source>
        <dbReference type="ARBA" id="ARBA00023172"/>
    </source>
</evidence>
<evidence type="ECO:0000256" key="5">
    <source>
        <dbReference type="PROSITE-ProRule" id="PRU01248"/>
    </source>
</evidence>